<keyword evidence="4" id="KW-0325">Glycoprotein</keyword>
<evidence type="ECO:0000256" key="2">
    <source>
        <dbReference type="ARBA" id="ARBA00022729"/>
    </source>
</evidence>
<evidence type="ECO:0000313" key="9">
    <source>
        <dbReference type="Proteomes" id="UP000264820"/>
    </source>
</evidence>
<dbReference type="PANTHER" id="PTHR45712:SF18">
    <property type="entry name" value="PODOCAN-LIKE PROTEIN 1"/>
    <property type="match status" value="1"/>
</dbReference>
<proteinExistence type="predicted"/>
<dbReference type="GO" id="GO:0005615">
    <property type="term" value="C:extracellular space"/>
    <property type="evidence" value="ECO:0007669"/>
    <property type="project" value="TreeGrafter"/>
</dbReference>
<evidence type="ECO:0000256" key="3">
    <source>
        <dbReference type="ARBA" id="ARBA00022737"/>
    </source>
</evidence>
<evidence type="ECO:0000256" key="6">
    <source>
        <dbReference type="SAM" id="SignalP"/>
    </source>
</evidence>
<dbReference type="SMART" id="SM00369">
    <property type="entry name" value="LRR_TYP"/>
    <property type="match status" value="8"/>
</dbReference>
<feature type="region of interest" description="Disordered" evidence="5">
    <location>
        <begin position="67"/>
        <end position="115"/>
    </location>
</feature>
<dbReference type="STRING" id="109280.ENSHCOP00000009707"/>
<protein>
    <submittedName>
        <fullName evidence="8">Wu:fc23c09</fullName>
    </submittedName>
</protein>
<dbReference type="PANTHER" id="PTHR45712">
    <property type="entry name" value="AGAP008170-PA"/>
    <property type="match status" value="1"/>
</dbReference>
<feature type="domain" description="LRRNT" evidence="7">
    <location>
        <begin position="205"/>
        <end position="237"/>
    </location>
</feature>
<dbReference type="SMART" id="SM00364">
    <property type="entry name" value="LRR_BAC"/>
    <property type="match status" value="6"/>
</dbReference>
<dbReference type="Gene3D" id="3.80.10.10">
    <property type="entry name" value="Ribonuclease Inhibitor"/>
    <property type="match status" value="2"/>
</dbReference>
<dbReference type="AlphaFoldDB" id="A0A3Q2XZ16"/>
<reference evidence="8" key="2">
    <citation type="submission" date="2025-09" db="UniProtKB">
        <authorList>
            <consortium name="Ensembl"/>
        </authorList>
    </citation>
    <scope>IDENTIFICATION</scope>
</reference>
<keyword evidence="3" id="KW-0677">Repeat</keyword>
<dbReference type="GeneTree" id="ENSGT00940000167455"/>
<dbReference type="SMART" id="SM00013">
    <property type="entry name" value="LRRNT"/>
    <property type="match status" value="1"/>
</dbReference>
<dbReference type="Pfam" id="PF13855">
    <property type="entry name" value="LRR_8"/>
    <property type="match status" value="4"/>
</dbReference>
<reference evidence="8" key="1">
    <citation type="submission" date="2025-08" db="UniProtKB">
        <authorList>
            <consortium name="Ensembl"/>
        </authorList>
    </citation>
    <scope>IDENTIFICATION</scope>
</reference>
<evidence type="ECO:0000256" key="4">
    <source>
        <dbReference type="ARBA" id="ARBA00023180"/>
    </source>
</evidence>
<name>A0A3Q2XZ16_HIPCM</name>
<dbReference type="Ensembl" id="ENSHCOT00000015898.1">
    <property type="protein sequence ID" value="ENSHCOP00000009707.1"/>
    <property type="gene ID" value="ENSHCOG00000012187.1"/>
</dbReference>
<dbReference type="SUPFAM" id="SSF52058">
    <property type="entry name" value="L domain-like"/>
    <property type="match status" value="1"/>
</dbReference>
<dbReference type="InterPro" id="IPR001611">
    <property type="entry name" value="Leu-rich_rpt"/>
</dbReference>
<dbReference type="InterPro" id="IPR050333">
    <property type="entry name" value="SLRP"/>
</dbReference>
<keyword evidence="9" id="KW-1185">Reference proteome</keyword>
<feature type="compositionally biased region" description="Basic and acidic residues" evidence="5">
    <location>
        <begin position="67"/>
        <end position="84"/>
    </location>
</feature>
<dbReference type="InterPro" id="IPR032675">
    <property type="entry name" value="LRR_dom_sf"/>
</dbReference>
<feature type="compositionally biased region" description="Polar residues" evidence="5">
    <location>
        <begin position="90"/>
        <end position="108"/>
    </location>
</feature>
<accession>A0A3Q2XZ16</accession>
<keyword evidence="2 6" id="KW-0732">Signal</keyword>
<organism evidence="8 9">
    <name type="scientific">Hippocampus comes</name>
    <name type="common">Tiger tail seahorse</name>
    <dbReference type="NCBI Taxonomy" id="109280"/>
    <lineage>
        <taxon>Eukaryota</taxon>
        <taxon>Metazoa</taxon>
        <taxon>Chordata</taxon>
        <taxon>Craniata</taxon>
        <taxon>Vertebrata</taxon>
        <taxon>Euteleostomi</taxon>
        <taxon>Actinopterygii</taxon>
        <taxon>Neopterygii</taxon>
        <taxon>Teleostei</taxon>
        <taxon>Neoteleostei</taxon>
        <taxon>Acanthomorphata</taxon>
        <taxon>Syngnathiaria</taxon>
        <taxon>Syngnathiformes</taxon>
        <taxon>Syngnathoidei</taxon>
        <taxon>Syngnathidae</taxon>
        <taxon>Hippocampus</taxon>
    </lineage>
</organism>
<keyword evidence="1" id="KW-0433">Leucine-rich repeat</keyword>
<evidence type="ECO:0000259" key="7">
    <source>
        <dbReference type="SMART" id="SM00013"/>
    </source>
</evidence>
<feature type="chain" id="PRO_5018546937" evidence="6">
    <location>
        <begin position="19"/>
        <end position="580"/>
    </location>
</feature>
<evidence type="ECO:0000313" key="8">
    <source>
        <dbReference type="Ensembl" id="ENSHCOP00000009707.1"/>
    </source>
</evidence>
<sequence>MEVLTLLLLFIIAPLHLSIQQPSAGKYREKMYKNPTLVYRNLGKCFDLVILGREVLDVREWLTNTKEESKDAKGDALQEERESIVPRGTPTPQSFSNPEAPSIFSNVTPEDPKSITPMEDVLTKVLPRHYSNPDAEAQPVRNAAGTRTTSAIIERREYDQTVTEPSVKSEKNARIGNRKRNGRGKNVKEMKTKKTEHFPYFKDNYCPPDCACYGGVVQCSDKSADKIPYGIPYSSRYILLMNNHINSIQLDLLRGYASLEFLVLSKNRLTDDSVEGAFEGVPALKRLYLDGNLLASVPTDLPASLEELRLDNNRVRVMSESYWARCRGLLVLSLSNNSLGEGSGSLPDAVLSPLQHLRTLNLDHNQLTSVPLGLPLSVKELYLRGNLIEHFGGKAFNGQSRLAILDLSANRLSNKGLPKDALIQASHLESLNLEGNRLQKVPRHLPSSIKTLNLEGNLISAIGRVAFNSLKNLEHLGLAWNKISKVAPGAFLSLRTLHQLDLCHNALSQVPRQLPQGLRSLALTHNKIQSVPRDAFCWGQAGSSLSGLVRVQLADNLMDMGKLDSKAFRCLRGFQVVHFY</sequence>
<evidence type="ECO:0000256" key="5">
    <source>
        <dbReference type="SAM" id="MobiDB-lite"/>
    </source>
</evidence>
<dbReference type="Proteomes" id="UP000264820">
    <property type="component" value="Unplaced"/>
</dbReference>
<feature type="signal peptide" evidence="6">
    <location>
        <begin position="1"/>
        <end position="18"/>
    </location>
</feature>
<dbReference type="InterPro" id="IPR000372">
    <property type="entry name" value="LRRNT"/>
</dbReference>
<evidence type="ECO:0000256" key="1">
    <source>
        <dbReference type="ARBA" id="ARBA00022614"/>
    </source>
</evidence>
<dbReference type="InterPro" id="IPR003591">
    <property type="entry name" value="Leu-rich_rpt_typical-subtyp"/>
</dbReference>
<dbReference type="PROSITE" id="PS51450">
    <property type="entry name" value="LRR"/>
    <property type="match status" value="3"/>
</dbReference>